<feature type="transmembrane region" description="Helical" evidence="1">
    <location>
        <begin position="431"/>
        <end position="457"/>
    </location>
</feature>
<evidence type="ECO:0000256" key="1">
    <source>
        <dbReference type="SAM" id="Phobius"/>
    </source>
</evidence>
<accession>A0A9X3IYZ1</accession>
<evidence type="ECO:0000313" key="3">
    <source>
        <dbReference type="Proteomes" id="UP001150924"/>
    </source>
</evidence>
<dbReference type="AlphaFoldDB" id="A0A9X3IYZ1"/>
<feature type="transmembrane region" description="Helical" evidence="1">
    <location>
        <begin position="320"/>
        <end position="347"/>
    </location>
</feature>
<feature type="transmembrane region" description="Helical" evidence="1">
    <location>
        <begin position="367"/>
        <end position="385"/>
    </location>
</feature>
<dbReference type="EMBL" id="JAPNKE010000002">
    <property type="protein sequence ID" value="MCY1010047.1"/>
    <property type="molecule type" value="Genomic_DNA"/>
</dbReference>
<name>A0A9X3IYZ1_9BACT</name>
<evidence type="ECO:0008006" key="4">
    <source>
        <dbReference type="Google" id="ProtNLM"/>
    </source>
</evidence>
<feature type="transmembrane region" description="Helical" evidence="1">
    <location>
        <begin position="289"/>
        <end position="308"/>
    </location>
</feature>
<gene>
    <name evidence="2" type="ORF">OV079_31685</name>
</gene>
<feature type="transmembrane region" description="Helical" evidence="1">
    <location>
        <begin position="405"/>
        <end position="425"/>
    </location>
</feature>
<comment type="caution">
    <text evidence="2">The sequence shown here is derived from an EMBL/GenBank/DDBJ whole genome shotgun (WGS) entry which is preliminary data.</text>
</comment>
<reference evidence="2" key="1">
    <citation type="submission" date="2022-11" db="EMBL/GenBank/DDBJ databases">
        <title>Minimal conservation of predation-associated metabolite biosynthetic gene clusters underscores biosynthetic potential of Myxococcota including descriptions for ten novel species: Archangium lansinium sp. nov., Myxococcus landrumus sp. nov., Nannocystis bai.</title>
        <authorList>
            <person name="Ahearne A."/>
            <person name="Stevens C."/>
            <person name="Phillips K."/>
        </authorList>
    </citation>
    <scope>NUCLEOTIDE SEQUENCE</scope>
    <source>
        <strain evidence="2">Na p29</strain>
    </source>
</reference>
<keyword evidence="1" id="KW-1133">Transmembrane helix</keyword>
<keyword evidence="1" id="KW-0472">Membrane</keyword>
<feature type="transmembrane region" description="Helical" evidence="1">
    <location>
        <begin position="255"/>
        <end position="277"/>
    </location>
</feature>
<feature type="transmembrane region" description="Helical" evidence="1">
    <location>
        <begin position="138"/>
        <end position="164"/>
    </location>
</feature>
<evidence type="ECO:0000313" key="2">
    <source>
        <dbReference type="EMBL" id="MCY1010047.1"/>
    </source>
</evidence>
<dbReference type="RefSeq" id="WP_267772837.1">
    <property type="nucleotide sequence ID" value="NZ_JAPNKE010000002.1"/>
</dbReference>
<dbReference type="Proteomes" id="UP001150924">
    <property type="component" value="Unassembled WGS sequence"/>
</dbReference>
<protein>
    <recommendedName>
        <fullName evidence="4">Transmembrane protein</fullName>
    </recommendedName>
</protein>
<feature type="transmembrane region" description="Helical" evidence="1">
    <location>
        <begin position="176"/>
        <end position="198"/>
    </location>
</feature>
<feature type="transmembrane region" description="Helical" evidence="1">
    <location>
        <begin position="213"/>
        <end position="234"/>
    </location>
</feature>
<organism evidence="2 3">
    <name type="scientific">Nannocystis pusilla</name>
    <dbReference type="NCBI Taxonomy" id="889268"/>
    <lineage>
        <taxon>Bacteria</taxon>
        <taxon>Pseudomonadati</taxon>
        <taxon>Myxococcota</taxon>
        <taxon>Polyangia</taxon>
        <taxon>Nannocystales</taxon>
        <taxon>Nannocystaceae</taxon>
        <taxon>Nannocystis</taxon>
    </lineage>
</organism>
<proteinExistence type="predicted"/>
<feature type="transmembrane region" description="Helical" evidence="1">
    <location>
        <begin position="108"/>
        <end position="126"/>
    </location>
</feature>
<keyword evidence="1" id="KW-0812">Transmembrane</keyword>
<keyword evidence="3" id="KW-1185">Reference proteome</keyword>
<sequence>MVAIAPGGRQAGILAGDVDARPSAHAARTGAWALLVVFAADLVYEAARRLTPLLGFSPDRSAGDFDWFLWLQWFDKADLPLRALLTGIAVVGLLRLRRGTADAGARAMFLGSGASMLLDVAVRLWFQRIVANDAQAGVALASTFLPLALAAERLAAGLLLAALWRARRAWGRGAGMAWSFAALLYGLRLALIVAANVLGPEQVDADNFVRRGLMLLAFYVTEVGASMATLLAFARVAPGEPAAARLTAAAAGLDLYFRALVTRVTVLVVGIVVTLAFGLTSPATRGKLLFAVLVVPLPTLIAQVAGLTRYADAPVAGRGALGLALVTMGLGAAIEVLTLVLYAWMVWPEDSSASRAQTLTYADMLKYAGAGGQVLALVGALALLLSLRRAAIGLEAPALRQRATALITALVGVAAGAFVLLRLFAQTLAHTPAALLGLGLVALVVGVTVFVSWLRLVEGVAQELRAREAGVKDFRDWCDRTRDERRCRRVTRKDSARDVAAPSWSRSPWNVHHGHAVGVLRA</sequence>